<evidence type="ECO:0000256" key="1">
    <source>
        <dbReference type="SAM" id="MobiDB-lite"/>
    </source>
</evidence>
<gene>
    <name evidence="2" type="ORF">BDP81DRAFT_423763</name>
</gene>
<keyword evidence="3" id="KW-1185">Reference proteome</keyword>
<dbReference type="AlphaFoldDB" id="A0AAI9ZW04"/>
<comment type="caution">
    <text evidence="2">The sequence shown here is derived from an EMBL/GenBank/DDBJ whole genome shotgun (WGS) entry which is preliminary data.</text>
</comment>
<dbReference type="GeneID" id="85474957"/>
<evidence type="ECO:0000313" key="3">
    <source>
        <dbReference type="Proteomes" id="UP001243989"/>
    </source>
</evidence>
<feature type="region of interest" description="Disordered" evidence="1">
    <location>
        <begin position="89"/>
        <end position="159"/>
    </location>
</feature>
<name>A0AAI9ZW04_9PEZI</name>
<feature type="compositionally biased region" description="Polar residues" evidence="1">
    <location>
        <begin position="141"/>
        <end position="159"/>
    </location>
</feature>
<sequence length="159" mass="17174">MERREGPGGSCRYADAANATHLVRLSKCLPTLKSSCERLQCVVFQPVETVCNSVEVLSPDTYNCTSYPLCNAWGNGLSIINIQFKIPNPREREDGAGSSNLNVGLSRARNPAARVPEGNTTQGREGGLDPVMTVSIPPKSQDFNAPKKQNPTSYPNLAP</sequence>
<organism evidence="2 3">
    <name type="scientific">Colletotrichum phormii</name>
    <dbReference type="NCBI Taxonomy" id="359342"/>
    <lineage>
        <taxon>Eukaryota</taxon>
        <taxon>Fungi</taxon>
        <taxon>Dikarya</taxon>
        <taxon>Ascomycota</taxon>
        <taxon>Pezizomycotina</taxon>
        <taxon>Sordariomycetes</taxon>
        <taxon>Hypocreomycetidae</taxon>
        <taxon>Glomerellales</taxon>
        <taxon>Glomerellaceae</taxon>
        <taxon>Colletotrichum</taxon>
        <taxon>Colletotrichum acutatum species complex</taxon>
    </lineage>
</organism>
<dbReference type="EMBL" id="JAHMHQ010000006">
    <property type="protein sequence ID" value="KAK1639244.1"/>
    <property type="molecule type" value="Genomic_DNA"/>
</dbReference>
<protein>
    <submittedName>
        <fullName evidence="2">Uncharacterized protein</fullName>
    </submittedName>
</protein>
<dbReference type="RefSeq" id="XP_060447851.1">
    <property type="nucleotide sequence ID" value="XM_060590095.1"/>
</dbReference>
<proteinExistence type="predicted"/>
<reference evidence="2" key="1">
    <citation type="submission" date="2021-06" db="EMBL/GenBank/DDBJ databases">
        <title>Comparative genomics, transcriptomics and evolutionary studies reveal genomic signatures of adaptation to plant cell wall in hemibiotrophic fungi.</title>
        <authorList>
            <consortium name="DOE Joint Genome Institute"/>
            <person name="Baroncelli R."/>
            <person name="Diaz J.F."/>
            <person name="Benocci T."/>
            <person name="Peng M."/>
            <person name="Battaglia E."/>
            <person name="Haridas S."/>
            <person name="Andreopoulos W."/>
            <person name="Labutti K."/>
            <person name="Pangilinan J."/>
            <person name="Floch G.L."/>
            <person name="Makela M.R."/>
            <person name="Henrissat B."/>
            <person name="Grigoriev I.V."/>
            <person name="Crouch J.A."/>
            <person name="De Vries R.P."/>
            <person name="Sukno S.A."/>
            <person name="Thon M.R."/>
        </authorList>
    </citation>
    <scope>NUCLEOTIDE SEQUENCE</scope>
    <source>
        <strain evidence="2">CBS 102054</strain>
    </source>
</reference>
<dbReference type="Proteomes" id="UP001243989">
    <property type="component" value="Unassembled WGS sequence"/>
</dbReference>
<evidence type="ECO:0000313" key="2">
    <source>
        <dbReference type="EMBL" id="KAK1639244.1"/>
    </source>
</evidence>
<accession>A0AAI9ZW04</accession>